<feature type="region of interest" description="Disordered" evidence="11">
    <location>
        <begin position="509"/>
        <end position="528"/>
    </location>
</feature>
<keyword evidence="9" id="KW-0472">Membrane</keyword>
<dbReference type="InterPro" id="IPR003109">
    <property type="entry name" value="GoLoco_motif"/>
</dbReference>
<dbReference type="Ensembl" id="ENSCLMT00005022427.1">
    <property type="protein sequence ID" value="ENSCLMP00005021365.1"/>
    <property type="gene ID" value="ENSCLMG00005010663.1"/>
</dbReference>
<reference evidence="12" key="2">
    <citation type="submission" date="2025-09" db="UniProtKB">
        <authorList>
            <consortium name="Ensembl"/>
        </authorList>
    </citation>
    <scope>IDENTIFICATION</scope>
</reference>
<dbReference type="InterPro" id="IPR019734">
    <property type="entry name" value="TPR_rpt"/>
</dbReference>
<evidence type="ECO:0000256" key="11">
    <source>
        <dbReference type="SAM" id="MobiDB-lite"/>
    </source>
</evidence>
<dbReference type="SMART" id="SM00390">
    <property type="entry name" value="GoLoco"/>
    <property type="match status" value="4"/>
</dbReference>
<feature type="compositionally biased region" description="Basic and acidic residues" evidence="11">
    <location>
        <begin position="461"/>
        <end position="475"/>
    </location>
</feature>
<dbReference type="PROSITE" id="PS50005">
    <property type="entry name" value="TPR"/>
    <property type="match status" value="1"/>
</dbReference>
<feature type="region of interest" description="Disordered" evidence="11">
    <location>
        <begin position="402"/>
        <end position="433"/>
    </location>
</feature>
<feature type="region of interest" description="Disordered" evidence="11">
    <location>
        <begin position="575"/>
        <end position="603"/>
    </location>
</feature>
<dbReference type="Pfam" id="PF02188">
    <property type="entry name" value="GoLoco"/>
    <property type="match status" value="4"/>
</dbReference>
<dbReference type="FunFam" id="1.25.40.10:FF:000043">
    <property type="entry name" value="G-protein-signaling modulator 2 isoform X1"/>
    <property type="match status" value="1"/>
</dbReference>
<evidence type="ECO:0000313" key="12">
    <source>
        <dbReference type="Ensembl" id="ENSCLMP00005021365.1"/>
    </source>
</evidence>
<feature type="compositionally biased region" description="Low complexity" evidence="11">
    <location>
        <begin position="514"/>
        <end position="525"/>
    </location>
</feature>
<evidence type="ECO:0000256" key="5">
    <source>
        <dbReference type="ARBA" id="ARBA00022490"/>
    </source>
</evidence>
<gene>
    <name evidence="12" type="primary">gpsm2l</name>
</gene>
<organism evidence="12 13">
    <name type="scientific">Cyclopterus lumpus</name>
    <name type="common">Lumpsucker</name>
    <dbReference type="NCBI Taxonomy" id="8103"/>
    <lineage>
        <taxon>Eukaryota</taxon>
        <taxon>Metazoa</taxon>
        <taxon>Chordata</taxon>
        <taxon>Craniata</taxon>
        <taxon>Vertebrata</taxon>
        <taxon>Euteleostomi</taxon>
        <taxon>Actinopterygii</taxon>
        <taxon>Neopterygii</taxon>
        <taxon>Teleostei</taxon>
        <taxon>Neoteleostei</taxon>
        <taxon>Acanthomorphata</taxon>
        <taxon>Eupercaria</taxon>
        <taxon>Perciformes</taxon>
        <taxon>Cottioidei</taxon>
        <taxon>Cottales</taxon>
        <taxon>Cyclopteridae</taxon>
        <taxon>Cyclopterus</taxon>
    </lineage>
</organism>
<evidence type="ECO:0000256" key="9">
    <source>
        <dbReference type="ARBA" id="ARBA00023136"/>
    </source>
</evidence>
<evidence type="ECO:0000256" key="10">
    <source>
        <dbReference type="PROSITE-ProRule" id="PRU00339"/>
    </source>
</evidence>
<accession>A0A8C2Z5E3</accession>
<dbReference type="OrthoDB" id="286233at2759"/>
<keyword evidence="13" id="KW-1185">Reference proteome</keyword>
<evidence type="ECO:0000256" key="1">
    <source>
        <dbReference type="ARBA" id="ARBA00004236"/>
    </source>
</evidence>
<dbReference type="GO" id="GO:0005938">
    <property type="term" value="C:cell cortex"/>
    <property type="evidence" value="ECO:0007669"/>
    <property type="project" value="TreeGrafter"/>
</dbReference>
<evidence type="ECO:0000256" key="2">
    <source>
        <dbReference type="ARBA" id="ARBA00004496"/>
    </source>
</evidence>
<feature type="region of interest" description="Disordered" evidence="11">
    <location>
        <begin position="451"/>
        <end position="494"/>
    </location>
</feature>
<dbReference type="PANTHER" id="PTHR45954:SF3">
    <property type="entry name" value="G-PROTEIN-SIGNALING MODULATOR 2"/>
    <property type="match status" value="1"/>
</dbReference>
<dbReference type="SUPFAM" id="SSF48452">
    <property type="entry name" value="TPR-like"/>
    <property type="match status" value="2"/>
</dbReference>
<dbReference type="KEGG" id="clum:117729335"/>
<dbReference type="GO" id="GO:0005886">
    <property type="term" value="C:plasma membrane"/>
    <property type="evidence" value="ECO:0007669"/>
    <property type="project" value="UniProtKB-SubCell"/>
</dbReference>
<keyword evidence="6" id="KW-0597">Phosphoprotein</keyword>
<evidence type="ECO:0000256" key="8">
    <source>
        <dbReference type="ARBA" id="ARBA00022803"/>
    </source>
</evidence>
<dbReference type="AlphaFoldDB" id="A0A8C2Z5E3"/>
<dbReference type="SMART" id="SM00028">
    <property type="entry name" value="TPR"/>
    <property type="match status" value="7"/>
</dbReference>
<feature type="region of interest" description="Disordered" evidence="11">
    <location>
        <begin position="664"/>
        <end position="686"/>
    </location>
</feature>
<dbReference type="Pfam" id="PF13424">
    <property type="entry name" value="TPR_12"/>
    <property type="match status" value="3"/>
</dbReference>
<sequence>MESSCLDLALEGERLCKAGDYRVGVSFFESAIQVGTEDLQILSAIYSQLGNAYFHLQEYNKALEYHRHDLTLTRTIGDELGEAKASGNLGNTLKLLGRYDEAVVCCQRHLDITRAMYDKVGQARALYNFGNVYHAKGKSICWTGAEPGDFPEEARIALRKAAQYYEANLCLVMDLSDRAAQGRTHGNLGNSYYLLGDFEKAADAHEKRLLIAKEFGDKSAERRAHCNLGNAHIFLSQFEVAAGHYKRTLQLARLLKDKAVEAQACYSLGNTYTLLQDYERAIDYHLKHLVIAQDLNDRVGEGRAYWSLGNAHTALGNHQQAMYFAEKHLEIAKETGDKSGEVTARMNLSDLRLVVGLKSNSSIPPNIFRNTNTNSSALPLSYQGYPSLQGVKSSARILGSAENLGLSPSPDKNQTGDSSAHPDWEEDVFPGSSKTNTIMASTKLFLFHRLKSKKQKNPKSSPKDQDENCTEHSAPELEAPVSPKPGSRDTIGEDGFFDLLSRFQGNRMDDQRCSTAPSFPSSTPPVAERKPILECETPLQDPGHFLELLASSQARRLDDQRVSLSHFPGLRLSTSNLLRTPSTSSTDQLPPQAPTSCTDSPHIPSLYSRLEASAEQPEGDDVFFDMLVKCQGSRLNDQRCAAPPSKSKGPTVPDEDFFSLIQRSQSNRMEEQRVLPPPDVTQSKPD</sequence>
<protein>
    <submittedName>
        <fullName evidence="12">G protein signaling modulator 2, like</fullName>
    </submittedName>
</protein>
<dbReference type="RefSeq" id="XP_034386203.1">
    <property type="nucleotide sequence ID" value="XM_034530312.1"/>
</dbReference>
<dbReference type="PANTHER" id="PTHR45954">
    <property type="entry name" value="LD33695P"/>
    <property type="match status" value="1"/>
</dbReference>
<feature type="region of interest" description="Disordered" evidence="11">
    <location>
        <begin position="636"/>
        <end position="655"/>
    </location>
</feature>
<feature type="repeat" description="TPR" evidence="10">
    <location>
        <begin position="43"/>
        <end position="76"/>
    </location>
</feature>
<comment type="subcellular location">
    <subcellularLocation>
        <location evidence="1">Cell membrane</location>
    </subcellularLocation>
    <subcellularLocation>
        <location evidence="2">Cytoplasm</location>
    </subcellularLocation>
</comment>
<evidence type="ECO:0000256" key="6">
    <source>
        <dbReference type="ARBA" id="ARBA00022553"/>
    </source>
</evidence>
<keyword evidence="5" id="KW-0963">Cytoplasm</keyword>
<evidence type="ECO:0000256" key="7">
    <source>
        <dbReference type="ARBA" id="ARBA00022737"/>
    </source>
</evidence>
<keyword evidence="8 10" id="KW-0802">TPR repeat</keyword>
<dbReference type="Proteomes" id="UP000694565">
    <property type="component" value="Unplaced"/>
</dbReference>
<dbReference type="GeneID" id="117729335"/>
<dbReference type="GeneTree" id="ENSGT00940000154667"/>
<evidence type="ECO:0000313" key="13">
    <source>
        <dbReference type="Proteomes" id="UP000694565"/>
    </source>
</evidence>
<dbReference type="Gene3D" id="1.25.40.10">
    <property type="entry name" value="Tetratricopeptide repeat domain"/>
    <property type="match status" value="3"/>
</dbReference>
<name>A0A8C2Z5E3_CYCLU</name>
<feature type="compositionally biased region" description="Polar residues" evidence="11">
    <location>
        <begin position="575"/>
        <end position="599"/>
    </location>
</feature>
<dbReference type="InterPro" id="IPR011990">
    <property type="entry name" value="TPR-like_helical_dom_sf"/>
</dbReference>
<dbReference type="GO" id="GO:0005092">
    <property type="term" value="F:GDP-dissociation inhibitor activity"/>
    <property type="evidence" value="ECO:0007669"/>
    <property type="project" value="TreeGrafter"/>
</dbReference>
<dbReference type="CTD" id="449665"/>
<dbReference type="GO" id="GO:0000132">
    <property type="term" value="P:establishment of mitotic spindle orientation"/>
    <property type="evidence" value="ECO:0007669"/>
    <property type="project" value="TreeGrafter"/>
</dbReference>
<dbReference type="InterPro" id="IPR052386">
    <property type="entry name" value="GPSM"/>
</dbReference>
<evidence type="ECO:0000256" key="4">
    <source>
        <dbReference type="ARBA" id="ARBA00022475"/>
    </source>
</evidence>
<dbReference type="GO" id="GO:0001965">
    <property type="term" value="F:G-protein alpha-subunit binding"/>
    <property type="evidence" value="ECO:0007669"/>
    <property type="project" value="TreeGrafter"/>
</dbReference>
<proteinExistence type="inferred from homology"/>
<keyword evidence="7" id="KW-0677">Repeat</keyword>
<comment type="similarity">
    <text evidence="3">Belongs to the GPSM family.</text>
</comment>
<dbReference type="PROSITE" id="PS50877">
    <property type="entry name" value="GOLOCO"/>
    <property type="match status" value="4"/>
</dbReference>
<reference evidence="12" key="1">
    <citation type="submission" date="2025-08" db="UniProtKB">
        <authorList>
            <consortium name="Ensembl"/>
        </authorList>
    </citation>
    <scope>IDENTIFICATION</scope>
</reference>
<keyword evidence="4" id="KW-1003">Cell membrane</keyword>
<evidence type="ECO:0000256" key="3">
    <source>
        <dbReference type="ARBA" id="ARBA00006600"/>
    </source>
</evidence>